<feature type="region of interest" description="Disordered" evidence="1">
    <location>
        <begin position="1"/>
        <end position="26"/>
    </location>
</feature>
<dbReference type="AlphaFoldDB" id="A0A7E4ZZB9"/>
<feature type="compositionally biased region" description="Polar residues" evidence="1">
    <location>
        <begin position="16"/>
        <end position="26"/>
    </location>
</feature>
<evidence type="ECO:0000256" key="1">
    <source>
        <dbReference type="SAM" id="MobiDB-lite"/>
    </source>
</evidence>
<proteinExistence type="predicted"/>
<feature type="compositionally biased region" description="Polar residues" evidence="1">
    <location>
        <begin position="432"/>
        <end position="444"/>
    </location>
</feature>
<evidence type="ECO:0000259" key="2">
    <source>
        <dbReference type="Pfam" id="PF08719"/>
    </source>
</evidence>
<dbReference type="InterPro" id="IPR037238">
    <property type="entry name" value="YbiA-like_sf"/>
</dbReference>
<dbReference type="InterPro" id="IPR012816">
    <property type="entry name" value="NADAR"/>
</dbReference>
<feature type="region of interest" description="Disordered" evidence="1">
    <location>
        <begin position="406"/>
        <end position="450"/>
    </location>
</feature>
<dbReference type="WBParaSite" id="Pan_g4528.t1">
    <property type="protein sequence ID" value="Pan_g4528.t1"/>
    <property type="gene ID" value="Pan_g4528"/>
</dbReference>
<evidence type="ECO:0000313" key="4">
    <source>
        <dbReference type="WBParaSite" id="Pan_g4528.t1"/>
    </source>
</evidence>
<keyword evidence="3" id="KW-1185">Reference proteome</keyword>
<dbReference type="Proteomes" id="UP000492821">
    <property type="component" value="Unassembled WGS sequence"/>
</dbReference>
<reference evidence="4" key="2">
    <citation type="submission" date="2020-10" db="UniProtKB">
        <authorList>
            <consortium name="WormBaseParasite"/>
        </authorList>
    </citation>
    <scope>IDENTIFICATION</scope>
</reference>
<accession>A0A7E4ZZB9</accession>
<dbReference type="SUPFAM" id="SSF143990">
    <property type="entry name" value="YbiA-like"/>
    <property type="match status" value="1"/>
</dbReference>
<sequence>MYFNAQHARQAHRNQRPVQSGRIQKQAPSHSVFYPFAVIPETEEQRPFIVNDRNFEFFHGFTSIFTLQYMCDIVIDGQTYRSVDHYYQKMKVFDMTGVADPKFDDPKTRNYSAAARECLRANGVSRKTVDEWRTSCGIEVVQKALLERVRQSGAFRSALLNTGDKIIVHCFAADDFFATGCPVNYIKNWANSMEKNGLTLTFPTSYPLTADTAKYVPTVAKGRNMLGAILMALREQVQRNNVDNLSVGLTPVKDVIKNLKKRTPPPVSEPPHLPPVPAAPTRIPVVGAGTIAQQPIQQAPPGQPKPLSTYSTGATPVMYSAEEQAQRAAAEAASSMHSLNNRYPETPMGIASVQQYNRTPATFSAVEKQPPKTGGNLEDLYSSYRQQQQIKPAEPTYGHLASQNQDFSEDVDGGFSSRPPTQSAIHPAQVPGNIQSGSSTTNGGQYEWNW</sequence>
<feature type="domain" description="NADAR" evidence="2">
    <location>
        <begin position="55"/>
        <end position="237"/>
    </location>
</feature>
<dbReference type="CDD" id="cd15457">
    <property type="entry name" value="NADAR"/>
    <property type="match status" value="1"/>
</dbReference>
<evidence type="ECO:0000313" key="3">
    <source>
        <dbReference type="Proteomes" id="UP000492821"/>
    </source>
</evidence>
<dbReference type="Pfam" id="PF08719">
    <property type="entry name" value="NADAR"/>
    <property type="match status" value="1"/>
</dbReference>
<name>A0A7E4ZZB9_PANRE</name>
<protein>
    <submittedName>
        <fullName evidence="4">NADAR domain-containing protein</fullName>
    </submittedName>
</protein>
<reference evidence="3" key="1">
    <citation type="journal article" date="2013" name="Genetics">
        <title>The draft genome and transcriptome of Panagrellus redivivus are shaped by the harsh demands of a free-living lifestyle.</title>
        <authorList>
            <person name="Srinivasan J."/>
            <person name="Dillman A.R."/>
            <person name="Macchietto M.G."/>
            <person name="Heikkinen L."/>
            <person name="Lakso M."/>
            <person name="Fracchia K.M."/>
            <person name="Antoshechkin I."/>
            <person name="Mortazavi A."/>
            <person name="Wong G."/>
            <person name="Sternberg P.W."/>
        </authorList>
    </citation>
    <scope>NUCLEOTIDE SEQUENCE [LARGE SCALE GENOMIC DNA]</scope>
    <source>
        <strain evidence="3">MT8872</strain>
    </source>
</reference>
<dbReference type="Gene3D" id="1.10.357.40">
    <property type="entry name" value="YbiA-like"/>
    <property type="match status" value="1"/>
</dbReference>
<organism evidence="3 4">
    <name type="scientific">Panagrellus redivivus</name>
    <name type="common">Microworm</name>
    <dbReference type="NCBI Taxonomy" id="6233"/>
    <lineage>
        <taxon>Eukaryota</taxon>
        <taxon>Metazoa</taxon>
        <taxon>Ecdysozoa</taxon>
        <taxon>Nematoda</taxon>
        <taxon>Chromadorea</taxon>
        <taxon>Rhabditida</taxon>
        <taxon>Tylenchina</taxon>
        <taxon>Panagrolaimomorpha</taxon>
        <taxon>Panagrolaimoidea</taxon>
        <taxon>Panagrolaimidae</taxon>
        <taxon>Panagrellus</taxon>
    </lineage>
</organism>